<dbReference type="FunFam" id="3.30.70.270:FF:000002">
    <property type="entry name" value="DNA polymerase IV"/>
    <property type="match status" value="1"/>
</dbReference>
<dbReference type="InterPro" id="IPR036775">
    <property type="entry name" value="DNA_pol_Y-fam_lit_finger_sf"/>
</dbReference>
<dbReference type="InterPro" id="IPR050116">
    <property type="entry name" value="DNA_polymerase-Y"/>
</dbReference>
<dbReference type="SUPFAM" id="SSF100879">
    <property type="entry name" value="Lesion bypass DNA polymerase (Y-family), little finger domain"/>
    <property type="match status" value="1"/>
</dbReference>
<comment type="catalytic activity">
    <reaction evidence="15 16">
        <text>DNA(n) + a 2'-deoxyribonucleoside 5'-triphosphate = DNA(n+1) + diphosphate</text>
        <dbReference type="Rhea" id="RHEA:22508"/>
        <dbReference type="Rhea" id="RHEA-COMP:17339"/>
        <dbReference type="Rhea" id="RHEA-COMP:17340"/>
        <dbReference type="ChEBI" id="CHEBI:33019"/>
        <dbReference type="ChEBI" id="CHEBI:61560"/>
        <dbReference type="ChEBI" id="CHEBI:173112"/>
        <dbReference type="EC" id="2.7.7.7"/>
    </reaction>
</comment>
<protein>
    <recommendedName>
        <fullName evidence="16">DNA polymerase IV</fullName>
        <shortName evidence="16">Pol IV</shortName>
        <ecNumber evidence="16">2.7.7.7</ecNumber>
    </recommendedName>
</protein>
<evidence type="ECO:0000256" key="12">
    <source>
        <dbReference type="ARBA" id="ARBA00022932"/>
    </source>
</evidence>
<keyword evidence="6 16" id="KW-0808">Transferase</keyword>
<dbReference type="Pfam" id="PF11799">
    <property type="entry name" value="IMS_C"/>
    <property type="match status" value="1"/>
</dbReference>
<evidence type="ECO:0000256" key="2">
    <source>
        <dbReference type="ARBA" id="ARBA00010945"/>
    </source>
</evidence>
<dbReference type="Gene3D" id="3.40.1170.60">
    <property type="match status" value="1"/>
</dbReference>
<dbReference type="GO" id="GO:0006281">
    <property type="term" value="P:DNA repair"/>
    <property type="evidence" value="ECO:0007669"/>
    <property type="project" value="UniProtKB-UniRule"/>
</dbReference>
<evidence type="ECO:0000256" key="5">
    <source>
        <dbReference type="ARBA" id="ARBA00022490"/>
    </source>
</evidence>
<evidence type="ECO:0000256" key="16">
    <source>
        <dbReference type="HAMAP-Rule" id="MF_01113"/>
    </source>
</evidence>
<sequence>MLTFVALSKRSVQAAENRKIIHLDMDAFYASVEQRDNPELRGKPVAVGGSRQRGVVAAASYEARQFGVRSAMASVVAQRKCPSLVFVKPRFDVYKAVSRQIRAIFAEYTPLIEPLSLDEAYLDVTHNLKNMPSATRIAEEIRTKILAETGLTASAGISYNKFLAKLASDYRKPNGQFVIKPEQGLAFVETLAVGQFHGIGHVTATKMNQLGIFTGLDLRQQSELFLHQHFGKAGRYYYAIARAEDHRPVEPDRLRKSIGSENTFEQDLLTYEELVTGLQPELESVWDYCQRTDVWGRTVTVKVKYADFQQITRSRTTLLPISSKELLEQVCREQLAALVPLAKGVRLLGVSVSNLTTAEAAVGQQLTLIF</sequence>
<reference evidence="18 19" key="1">
    <citation type="submission" date="2019-04" db="EMBL/GenBank/DDBJ databases">
        <authorList>
            <person name="Feng G."/>
            <person name="Zhang J."/>
            <person name="Zhu H."/>
        </authorList>
    </citation>
    <scope>NUCLEOTIDE SEQUENCE [LARGE SCALE GENOMIC DNA]</scope>
    <source>
        <strain evidence="18 19">9PBR-1</strain>
    </source>
</reference>
<dbReference type="GO" id="GO:0003684">
    <property type="term" value="F:damaged DNA binding"/>
    <property type="evidence" value="ECO:0007669"/>
    <property type="project" value="InterPro"/>
</dbReference>
<comment type="subcellular location">
    <subcellularLocation>
        <location evidence="1 16">Cytoplasm</location>
    </subcellularLocation>
</comment>
<dbReference type="InterPro" id="IPR017961">
    <property type="entry name" value="DNA_pol_Y-fam_little_finger"/>
</dbReference>
<evidence type="ECO:0000256" key="14">
    <source>
        <dbReference type="ARBA" id="ARBA00023204"/>
    </source>
</evidence>
<dbReference type="Gene3D" id="3.30.1490.100">
    <property type="entry name" value="DNA polymerase, Y-family, little finger domain"/>
    <property type="match status" value="1"/>
</dbReference>
<keyword evidence="8 16" id="KW-0235">DNA replication</keyword>
<dbReference type="GO" id="GO:0000287">
    <property type="term" value="F:magnesium ion binding"/>
    <property type="evidence" value="ECO:0007669"/>
    <property type="project" value="UniProtKB-UniRule"/>
</dbReference>
<dbReference type="OrthoDB" id="9808813at2"/>
<dbReference type="PANTHER" id="PTHR11076:SF33">
    <property type="entry name" value="DNA POLYMERASE KAPPA"/>
    <property type="match status" value="1"/>
</dbReference>
<dbReference type="EC" id="2.7.7.7" evidence="16"/>
<keyword evidence="4 16" id="KW-0515">Mutator protein</keyword>
<feature type="domain" description="UmuC" evidence="17">
    <location>
        <begin position="20"/>
        <end position="200"/>
    </location>
</feature>
<evidence type="ECO:0000256" key="6">
    <source>
        <dbReference type="ARBA" id="ARBA00022679"/>
    </source>
</evidence>
<organism evidence="18 19">
    <name type="scientific">Hymenobacter metallicola</name>
    <dbReference type="NCBI Taxonomy" id="2563114"/>
    <lineage>
        <taxon>Bacteria</taxon>
        <taxon>Pseudomonadati</taxon>
        <taxon>Bacteroidota</taxon>
        <taxon>Cytophagia</taxon>
        <taxon>Cytophagales</taxon>
        <taxon>Hymenobacteraceae</taxon>
        <taxon>Hymenobacter</taxon>
    </lineage>
</organism>
<evidence type="ECO:0000256" key="1">
    <source>
        <dbReference type="ARBA" id="ARBA00004496"/>
    </source>
</evidence>
<keyword evidence="14 16" id="KW-0234">DNA repair</keyword>
<dbReference type="Gene3D" id="3.30.70.270">
    <property type="match status" value="1"/>
</dbReference>
<dbReference type="GO" id="GO:0005829">
    <property type="term" value="C:cytosol"/>
    <property type="evidence" value="ECO:0007669"/>
    <property type="project" value="TreeGrafter"/>
</dbReference>
<dbReference type="Proteomes" id="UP000298471">
    <property type="component" value="Unassembled WGS sequence"/>
</dbReference>
<feature type="binding site" evidence="16">
    <location>
        <position position="24"/>
    </location>
    <ligand>
        <name>Mg(2+)</name>
        <dbReference type="ChEBI" id="CHEBI:18420"/>
    </ligand>
</feature>
<name>A0A4Z0QHN5_9BACT</name>
<dbReference type="InterPro" id="IPR022880">
    <property type="entry name" value="DNApol_IV"/>
</dbReference>
<keyword evidence="7 16" id="KW-0548">Nucleotidyltransferase</keyword>
<dbReference type="NCBIfam" id="NF002677">
    <property type="entry name" value="PRK02406.1"/>
    <property type="match status" value="1"/>
</dbReference>
<feature type="site" description="Substrate discrimination" evidence="16">
    <location>
        <position position="29"/>
    </location>
</feature>
<evidence type="ECO:0000256" key="13">
    <source>
        <dbReference type="ARBA" id="ARBA00023125"/>
    </source>
</evidence>
<feature type="active site" evidence="16">
    <location>
        <position position="119"/>
    </location>
</feature>
<comment type="cofactor">
    <cofactor evidence="16">
        <name>Mg(2+)</name>
        <dbReference type="ChEBI" id="CHEBI:18420"/>
    </cofactor>
    <text evidence="16">Binds 2 magnesium ions per subunit.</text>
</comment>
<dbReference type="FunFam" id="3.30.1490.100:FF:000004">
    <property type="entry name" value="DNA polymerase IV"/>
    <property type="match status" value="1"/>
</dbReference>
<keyword evidence="19" id="KW-1185">Reference proteome</keyword>
<dbReference type="RefSeq" id="WP_135393566.1">
    <property type="nucleotide sequence ID" value="NZ_SRMB01000001.1"/>
</dbReference>
<evidence type="ECO:0000256" key="7">
    <source>
        <dbReference type="ARBA" id="ARBA00022695"/>
    </source>
</evidence>
<evidence type="ECO:0000313" key="18">
    <source>
        <dbReference type="EMBL" id="TGE29284.1"/>
    </source>
</evidence>
<dbReference type="FunFam" id="1.10.150.20:FF:000019">
    <property type="entry name" value="DNA polymerase IV"/>
    <property type="match status" value="1"/>
</dbReference>
<evidence type="ECO:0000256" key="3">
    <source>
        <dbReference type="ARBA" id="ARBA00011245"/>
    </source>
</evidence>
<dbReference type="GO" id="GO:0006261">
    <property type="term" value="P:DNA-templated DNA replication"/>
    <property type="evidence" value="ECO:0007669"/>
    <property type="project" value="UniProtKB-UniRule"/>
</dbReference>
<dbReference type="PANTHER" id="PTHR11076">
    <property type="entry name" value="DNA REPAIR POLYMERASE UMUC / TRANSFERASE FAMILY MEMBER"/>
    <property type="match status" value="1"/>
</dbReference>
<comment type="function">
    <text evidence="16">Poorly processive, error-prone DNA polymerase involved in untargeted mutagenesis. Copies undamaged DNA at stalled replication forks, which arise in vivo from mismatched or misaligned primer ends. These misaligned primers can be extended by PolIV. Exhibits no 3'-5' exonuclease (proofreading) activity. May be involved in translesional synthesis, in conjunction with the beta clamp from PolIII.</text>
</comment>
<dbReference type="InterPro" id="IPR043128">
    <property type="entry name" value="Rev_trsase/Diguanyl_cyclase"/>
</dbReference>
<accession>A0A4Z0QHN5</accession>
<evidence type="ECO:0000256" key="11">
    <source>
        <dbReference type="ARBA" id="ARBA00022842"/>
    </source>
</evidence>
<keyword evidence="5 16" id="KW-0963">Cytoplasm</keyword>
<comment type="similarity">
    <text evidence="2 16">Belongs to the DNA polymerase type-Y family.</text>
</comment>
<keyword evidence="9 16" id="KW-0479">Metal-binding</keyword>
<evidence type="ECO:0000259" key="17">
    <source>
        <dbReference type="PROSITE" id="PS50173"/>
    </source>
</evidence>
<dbReference type="InterPro" id="IPR001126">
    <property type="entry name" value="UmuC"/>
</dbReference>
<dbReference type="CDD" id="cd03586">
    <property type="entry name" value="PolY_Pol_IV_kappa"/>
    <property type="match status" value="1"/>
</dbReference>
<comment type="caution">
    <text evidence="18">The sequence shown here is derived from an EMBL/GenBank/DDBJ whole genome shotgun (WGS) entry which is preliminary data.</text>
</comment>
<evidence type="ECO:0000256" key="4">
    <source>
        <dbReference type="ARBA" id="ARBA00022457"/>
    </source>
</evidence>
<dbReference type="AlphaFoldDB" id="A0A4Z0QHN5"/>
<dbReference type="PROSITE" id="PS50173">
    <property type="entry name" value="UMUC"/>
    <property type="match status" value="1"/>
</dbReference>
<dbReference type="InterPro" id="IPR043502">
    <property type="entry name" value="DNA/RNA_pol_sf"/>
</dbReference>
<dbReference type="EMBL" id="SRMB01000001">
    <property type="protein sequence ID" value="TGE29284.1"/>
    <property type="molecule type" value="Genomic_DNA"/>
</dbReference>
<dbReference type="GO" id="GO:0009432">
    <property type="term" value="P:SOS response"/>
    <property type="evidence" value="ECO:0007669"/>
    <property type="project" value="TreeGrafter"/>
</dbReference>
<dbReference type="Pfam" id="PF00817">
    <property type="entry name" value="IMS"/>
    <property type="match status" value="1"/>
</dbReference>
<keyword evidence="12 16" id="KW-0239">DNA-directed DNA polymerase</keyword>
<evidence type="ECO:0000313" key="19">
    <source>
        <dbReference type="Proteomes" id="UP000298471"/>
    </source>
</evidence>
<dbReference type="Gene3D" id="1.10.150.20">
    <property type="entry name" value="5' to 3' exonuclease, C-terminal subdomain"/>
    <property type="match status" value="1"/>
</dbReference>
<proteinExistence type="inferred from homology"/>
<evidence type="ECO:0000256" key="8">
    <source>
        <dbReference type="ARBA" id="ARBA00022705"/>
    </source>
</evidence>
<dbReference type="HAMAP" id="MF_01113">
    <property type="entry name" value="DNApol_IV"/>
    <property type="match status" value="1"/>
</dbReference>
<keyword evidence="11 16" id="KW-0460">Magnesium</keyword>
<dbReference type="FunFam" id="3.40.1170.60:FF:000001">
    <property type="entry name" value="DNA polymerase IV"/>
    <property type="match status" value="1"/>
</dbReference>
<feature type="binding site" evidence="16">
    <location>
        <position position="118"/>
    </location>
    <ligand>
        <name>Mg(2+)</name>
        <dbReference type="ChEBI" id="CHEBI:18420"/>
    </ligand>
</feature>
<keyword evidence="13 16" id="KW-0238">DNA-binding</keyword>
<evidence type="ECO:0000256" key="10">
    <source>
        <dbReference type="ARBA" id="ARBA00022763"/>
    </source>
</evidence>
<dbReference type="GO" id="GO:0003887">
    <property type="term" value="F:DNA-directed DNA polymerase activity"/>
    <property type="evidence" value="ECO:0007669"/>
    <property type="project" value="UniProtKB-UniRule"/>
</dbReference>
<keyword evidence="10 16" id="KW-0227">DNA damage</keyword>
<dbReference type="GO" id="GO:0042276">
    <property type="term" value="P:error-prone translesion synthesis"/>
    <property type="evidence" value="ECO:0007669"/>
    <property type="project" value="TreeGrafter"/>
</dbReference>
<comment type="subunit">
    <text evidence="3 16">Monomer.</text>
</comment>
<gene>
    <name evidence="16 18" type="primary">dinB</name>
    <name evidence="18" type="ORF">E5K02_07465</name>
</gene>
<evidence type="ECO:0000256" key="15">
    <source>
        <dbReference type="ARBA" id="ARBA00049244"/>
    </source>
</evidence>
<dbReference type="SUPFAM" id="SSF56672">
    <property type="entry name" value="DNA/RNA polymerases"/>
    <property type="match status" value="1"/>
</dbReference>
<evidence type="ECO:0000256" key="9">
    <source>
        <dbReference type="ARBA" id="ARBA00022723"/>
    </source>
</evidence>